<reference evidence="1" key="1">
    <citation type="journal article" date="2012" name="Science">
        <title>Fermentation, hydrogen, and sulfur metabolism in multiple uncultivated bacterial phyla.</title>
        <authorList>
            <person name="Wrighton K.C."/>
            <person name="Thomas B.C."/>
            <person name="Sharon I."/>
            <person name="Miller C.S."/>
            <person name="Castelle C.J."/>
            <person name="VerBerkmoes N.C."/>
            <person name="Wilkins M.J."/>
            <person name="Hettich R.L."/>
            <person name="Lipton M.S."/>
            <person name="Williams K.H."/>
            <person name="Long P.E."/>
            <person name="Banfield J.F."/>
        </authorList>
    </citation>
    <scope>NUCLEOTIDE SEQUENCE [LARGE SCALE GENOMIC DNA]</scope>
</reference>
<name>K2BWW9_9BACT</name>
<dbReference type="EMBL" id="AMFJ01021612">
    <property type="protein sequence ID" value="EKD66644.1"/>
    <property type="molecule type" value="Genomic_DNA"/>
</dbReference>
<dbReference type="AlphaFoldDB" id="K2BWW9"/>
<accession>K2BWW9</accession>
<comment type="caution">
    <text evidence="1">The sequence shown here is derived from an EMBL/GenBank/DDBJ whole genome shotgun (WGS) entry which is preliminary data.</text>
</comment>
<proteinExistence type="predicted"/>
<organism evidence="1">
    <name type="scientific">uncultured bacterium</name>
    <name type="common">gcode 4</name>
    <dbReference type="NCBI Taxonomy" id="1234023"/>
    <lineage>
        <taxon>Bacteria</taxon>
        <taxon>environmental samples</taxon>
    </lineage>
</organism>
<protein>
    <submittedName>
        <fullName evidence="1">Uncharacterized protein</fullName>
    </submittedName>
</protein>
<evidence type="ECO:0000313" key="1">
    <source>
        <dbReference type="EMBL" id="EKD66644.1"/>
    </source>
</evidence>
<gene>
    <name evidence="1" type="ORF">ACD_49C00026G0019</name>
</gene>
<sequence length="132" mass="15428">MNKVRELGASPKKGVNAGKINQTVWVTKENLLILMEPTHSKKWIKVSFKHTIETPEEYTELLVFLNNNWIEDLTIRLPNGKLIENPKEAVWQDTFIFHDVWIISLLSELYKKNIQANVIQKWNVTFISSTIH</sequence>